<dbReference type="InterPro" id="IPR000383">
    <property type="entry name" value="Xaa-Pro-like_dom"/>
</dbReference>
<name>A0ABT8KYG3_9BACT</name>
<proteinExistence type="predicted"/>
<sequence length="309" mass="34515">MELKPGANSVHFKSQGLQLAGDLYTPDNFDPSASYPAIVFAGPFNQVKEQMGAVYGKKLSSKGYVFLTFDHRGYGDSEGDVRNNEKFDWKQEGIRDAISYVRTLPFIDREKLYGLGGCAGGGYVALVAVTDKRLKAIASVSGVMNPQAMFFEAMTREQLIPMFQAANESRQRQYESGEVEYADGYGYEGIDPNTLADGARREGYEYYMTDRAGTSRYPHFSIHTVANLLEDQPMTNPTAWAPYLYTPYLGIYGEKAMGDTGPLTVAYHAVCSEPKELFEVPGASHVSLYDIDQDVDRAVDRIDKFFRKY</sequence>
<protein>
    <submittedName>
        <fullName evidence="2">Alpha/beta hydrolase</fullName>
    </submittedName>
</protein>
<keyword evidence="3" id="KW-1185">Reference proteome</keyword>
<dbReference type="InterPro" id="IPR029058">
    <property type="entry name" value="AB_hydrolase_fold"/>
</dbReference>
<dbReference type="Pfam" id="PF02129">
    <property type="entry name" value="Peptidase_S15"/>
    <property type="match status" value="1"/>
</dbReference>
<comment type="caution">
    <text evidence="2">The sequence shown here is derived from an EMBL/GenBank/DDBJ whole genome shotgun (WGS) entry which is preliminary data.</text>
</comment>
<dbReference type="PANTHER" id="PTHR47751:SF1">
    <property type="entry name" value="SUPERFAMILY HYDROLASE, PUTATIVE (AFU_ORTHOLOGUE AFUA_2G16580)-RELATED"/>
    <property type="match status" value="1"/>
</dbReference>
<dbReference type="Gene3D" id="1.10.10.800">
    <property type="match status" value="1"/>
</dbReference>
<dbReference type="InterPro" id="IPR051411">
    <property type="entry name" value="Polyketide_trans_af380"/>
</dbReference>
<dbReference type="Proteomes" id="UP001172083">
    <property type="component" value="Unassembled WGS sequence"/>
</dbReference>
<keyword evidence="2" id="KW-0378">Hydrolase</keyword>
<accession>A0ABT8KYG3</accession>
<organism evidence="2 3">
    <name type="scientific">Agaribacillus aureus</name>
    <dbReference type="NCBI Taxonomy" id="3051825"/>
    <lineage>
        <taxon>Bacteria</taxon>
        <taxon>Pseudomonadati</taxon>
        <taxon>Bacteroidota</taxon>
        <taxon>Cytophagia</taxon>
        <taxon>Cytophagales</taxon>
        <taxon>Splendidivirgaceae</taxon>
        <taxon>Agaribacillus</taxon>
    </lineage>
</organism>
<dbReference type="GO" id="GO:0016787">
    <property type="term" value="F:hydrolase activity"/>
    <property type="evidence" value="ECO:0007669"/>
    <property type="project" value="UniProtKB-KW"/>
</dbReference>
<dbReference type="RefSeq" id="WP_346755851.1">
    <property type="nucleotide sequence ID" value="NZ_JAUJEB010000001.1"/>
</dbReference>
<dbReference type="PANTHER" id="PTHR47751">
    <property type="entry name" value="SUPERFAMILY HYDROLASE, PUTATIVE (AFU_ORTHOLOGUE AFUA_2G16580)-RELATED"/>
    <property type="match status" value="1"/>
</dbReference>
<evidence type="ECO:0000313" key="3">
    <source>
        <dbReference type="Proteomes" id="UP001172083"/>
    </source>
</evidence>
<dbReference type="EMBL" id="JAUJEB010000001">
    <property type="protein sequence ID" value="MDN5210507.1"/>
    <property type="molecule type" value="Genomic_DNA"/>
</dbReference>
<reference evidence="2" key="1">
    <citation type="submission" date="2023-06" db="EMBL/GenBank/DDBJ databases">
        <title>Genomic of Agaribacillus aureum.</title>
        <authorList>
            <person name="Wang G."/>
        </authorList>
    </citation>
    <scope>NUCLEOTIDE SEQUENCE</scope>
    <source>
        <strain evidence="2">BMA12</strain>
    </source>
</reference>
<dbReference type="Gene3D" id="3.40.50.1820">
    <property type="entry name" value="alpha/beta hydrolase"/>
    <property type="match status" value="1"/>
</dbReference>
<feature type="domain" description="Xaa-Pro dipeptidyl-peptidase-like" evidence="1">
    <location>
        <begin position="16"/>
        <end position="152"/>
    </location>
</feature>
<evidence type="ECO:0000259" key="1">
    <source>
        <dbReference type="Pfam" id="PF02129"/>
    </source>
</evidence>
<gene>
    <name evidence="2" type="ORF">QQ020_00570</name>
</gene>
<evidence type="ECO:0000313" key="2">
    <source>
        <dbReference type="EMBL" id="MDN5210507.1"/>
    </source>
</evidence>
<dbReference type="SUPFAM" id="SSF53474">
    <property type="entry name" value="alpha/beta-Hydrolases"/>
    <property type="match status" value="1"/>
</dbReference>